<evidence type="ECO:0000259" key="2">
    <source>
        <dbReference type="Pfam" id="PF00441"/>
    </source>
</evidence>
<dbReference type="Pfam" id="PF00441">
    <property type="entry name" value="Acyl-CoA_dh_1"/>
    <property type="match status" value="1"/>
</dbReference>
<gene>
    <name evidence="3" type="ORF">ORI27_14685</name>
</gene>
<dbReference type="InterPro" id="IPR036250">
    <property type="entry name" value="AcylCo_DH-like_C"/>
</dbReference>
<accession>A0ABT3SEK6</accession>
<reference evidence="3 4" key="1">
    <citation type="submission" date="2022-11" db="EMBL/GenBank/DDBJ databases">
        <title>Mycobacterium sp. nov.</title>
        <authorList>
            <person name="Papic B."/>
            <person name="Spicic S."/>
            <person name="Duvnjak S."/>
        </authorList>
    </citation>
    <scope>NUCLEOTIDE SEQUENCE [LARGE SCALE GENOMIC DNA]</scope>
    <source>
        <strain evidence="3 4">CVI_P4</strain>
    </source>
</reference>
<proteinExistence type="predicted"/>
<dbReference type="InterPro" id="IPR009075">
    <property type="entry name" value="AcylCo_DH/oxidase_C"/>
</dbReference>
<feature type="domain" description="Acyl-CoA dehydrogenase/oxidase C-terminal" evidence="2">
    <location>
        <begin position="184"/>
        <end position="286"/>
    </location>
</feature>
<evidence type="ECO:0000256" key="1">
    <source>
        <dbReference type="ARBA" id="ARBA00022630"/>
    </source>
</evidence>
<keyword evidence="4" id="KW-1185">Reference proteome</keyword>
<dbReference type="EMBL" id="JAPJDO010000011">
    <property type="protein sequence ID" value="MCX2937950.1"/>
    <property type="molecule type" value="Genomic_DNA"/>
</dbReference>
<dbReference type="SUPFAM" id="SSF47203">
    <property type="entry name" value="Acyl-CoA dehydrogenase C-terminal domain-like"/>
    <property type="match status" value="1"/>
</dbReference>
<evidence type="ECO:0000313" key="3">
    <source>
        <dbReference type="EMBL" id="MCX2937950.1"/>
    </source>
</evidence>
<dbReference type="RefSeq" id="WP_265997758.1">
    <property type="nucleotide sequence ID" value="NZ_JAPJDN010000011.1"/>
</dbReference>
<comment type="caution">
    <text evidence="3">The sequence shown here is derived from an EMBL/GenBank/DDBJ whole genome shotgun (WGS) entry which is preliminary data.</text>
</comment>
<protein>
    <submittedName>
        <fullName evidence="3">Acyl-CoA/acyl-ACP dehydrogenase</fullName>
    </submittedName>
</protein>
<organism evidence="3 4">
    <name type="scientific">Mycobacterium pinniadriaticum</name>
    <dbReference type="NCBI Taxonomy" id="2994102"/>
    <lineage>
        <taxon>Bacteria</taxon>
        <taxon>Bacillati</taxon>
        <taxon>Actinomycetota</taxon>
        <taxon>Actinomycetes</taxon>
        <taxon>Mycobacteriales</taxon>
        <taxon>Mycobacteriaceae</taxon>
        <taxon>Mycobacterium</taxon>
    </lineage>
</organism>
<name>A0ABT3SEK6_9MYCO</name>
<keyword evidence="1" id="KW-0285">Flavoprotein</keyword>
<sequence>MTAAVDDTLSMVEETVFHLFESIAADTTVPPAAVGDRLTELGWAEIEVEYPAEADRLLYRAQGRFLTQTDCLDRAMLAELTPLAGHRITAMVLPTTGDGYDPGLDSRAFSGLLTGPVEGVVAVPISGSSGSVEIGLVDVGTLQTRPLDTFDRSLHWLQVHGAVDTTVPATAQWRRAVSAAHRGIATELVALADEMLGIAVDHGVARVQFGRPIGSYQSPRHALAEATAVLEGTRALLDEAWRRRDEFSSTLARTSAGRAHRTVCDVALQVCGAIGLTAEHRLHRYVVRGFQLDSLLGSYRHHEATLARDLFGENCPGTGLPTIVSWDRPR</sequence>
<dbReference type="Proteomes" id="UP001300745">
    <property type="component" value="Unassembled WGS sequence"/>
</dbReference>
<dbReference type="Gene3D" id="1.20.140.10">
    <property type="entry name" value="Butyryl-CoA Dehydrogenase, subunit A, domain 3"/>
    <property type="match status" value="1"/>
</dbReference>
<evidence type="ECO:0000313" key="4">
    <source>
        <dbReference type="Proteomes" id="UP001300745"/>
    </source>
</evidence>